<dbReference type="SUPFAM" id="SSF69500">
    <property type="entry name" value="DTD-like"/>
    <property type="match status" value="1"/>
</dbReference>
<reference evidence="10" key="1">
    <citation type="submission" date="2022-07" db="EMBL/GenBank/DDBJ databases">
        <title>Fungi with potential for degradation of polypropylene.</title>
        <authorList>
            <person name="Gostincar C."/>
        </authorList>
    </citation>
    <scope>NUCLEOTIDE SEQUENCE</scope>
    <source>
        <strain evidence="10">EXF-13287</strain>
    </source>
</reference>
<dbReference type="GO" id="GO:0005737">
    <property type="term" value="C:cytoplasm"/>
    <property type="evidence" value="ECO:0007669"/>
    <property type="project" value="UniProtKB-SubCell"/>
</dbReference>
<feature type="domain" description="Xaa-Pro dipeptidyl-peptidase C-terminal" evidence="9">
    <location>
        <begin position="140"/>
        <end position="366"/>
    </location>
</feature>
<dbReference type="EC" id="3.1.1.96" evidence="2 7"/>
<keyword evidence="7" id="KW-0963">Cytoplasm</keyword>
<evidence type="ECO:0000256" key="8">
    <source>
        <dbReference type="SAM" id="MobiDB-lite"/>
    </source>
</evidence>
<comment type="similarity">
    <text evidence="1 7">Belongs to the DTD family.</text>
</comment>
<dbReference type="FunFam" id="3.50.80.10:FF:000001">
    <property type="entry name" value="D-aminoacyl-tRNA deacylase"/>
    <property type="match status" value="1"/>
</dbReference>
<dbReference type="AlphaFoldDB" id="A0AA38R1Y3"/>
<gene>
    <name evidence="10" type="ORF">NKR19_g10257</name>
</gene>
<dbReference type="PANTHER" id="PTHR10472">
    <property type="entry name" value="D-TYROSYL-TRNA TYR DEACYLASE"/>
    <property type="match status" value="1"/>
</dbReference>
<organism evidence="10 11">
    <name type="scientific">Coniochaeta hoffmannii</name>
    <dbReference type="NCBI Taxonomy" id="91930"/>
    <lineage>
        <taxon>Eukaryota</taxon>
        <taxon>Fungi</taxon>
        <taxon>Dikarya</taxon>
        <taxon>Ascomycota</taxon>
        <taxon>Pezizomycotina</taxon>
        <taxon>Sordariomycetes</taxon>
        <taxon>Sordariomycetidae</taxon>
        <taxon>Coniochaetales</taxon>
        <taxon>Coniochaetaceae</taxon>
        <taxon>Coniochaeta</taxon>
    </lineage>
</organism>
<dbReference type="SMART" id="SM00939">
    <property type="entry name" value="PepX_C"/>
    <property type="match status" value="1"/>
</dbReference>
<keyword evidence="4 7" id="KW-0378">Hydrolase</keyword>
<keyword evidence="7" id="KW-0694">RNA-binding</keyword>
<dbReference type="InterPro" id="IPR005674">
    <property type="entry name" value="CocE/Ser_esterase"/>
</dbReference>
<sequence>MAPATRGWTGAAIDRLFAWSSKLPPESCSYTIERLRIPVDDAVPLLDAVDDYFGGDTPFWLRHAIEHPDSQDERWKPLHQDGALERANIPILLMSGWYDILLPQVMEQYTRLAERGCNVALTVGPWTHLGAQRSNIQEPFDWLDEHFTHSKKDVRTSPVRVFITGTEEWRDLAKWPLPTSPHELFLSSDKKLSAALPPADAAESTFKFDPAHPTPSIGVPSLFDTAVKKESDSPLASRSDVATFTTAPLPEDLEVCGKPTITLHHSSDNPNVDLWVLVSEVDGTGESYSTSEKYLRLDPSQTQQEVLTLGLRDSILQRVLSASVTVDSQLVSSIGRGVLVFAAMAPGDTEKEAESLAAKVLKMRLWDDESGGRWKHSVQDINGEVLCVSQFTLLASTKKGSKPDFHGALGGDEAKRLYDYFFSKVREGYLGKRVKDGVFQAMMEVALVNDGPVTIEINAEPKPKVEKATVKKKEKGAEESFRT</sequence>
<proteinExistence type="inferred from homology"/>
<evidence type="ECO:0000313" key="11">
    <source>
        <dbReference type="Proteomes" id="UP001174691"/>
    </source>
</evidence>
<protein>
    <recommendedName>
        <fullName evidence="3 7">D-aminoacyl-tRNA deacylase</fullName>
        <ecNumber evidence="2 7">3.1.1.96</ecNumber>
    </recommendedName>
</protein>
<dbReference type="HAMAP" id="MF_00518">
    <property type="entry name" value="Deacylase_Dtd"/>
    <property type="match status" value="1"/>
</dbReference>
<evidence type="ECO:0000313" key="10">
    <source>
        <dbReference type="EMBL" id="KAJ9129651.1"/>
    </source>
</evidence>
<dbReference type="InterPro" id="IPR013736">
    <property type="entry name" value="Xaa-Pro_dipept_C"/>
</dbReference>
<dbReference type="Pfam" id="PF02580">
    <property type="entry name" value="Tyr_Deacylase"/>
    <property type="match status" value="1"/>
</dbReference>
<evidence type="ECO:0000256" key="3">
    <source>
        <dbReference type="ARBA" id="ARBA00020007"/>
    </source>
</evidence>
<evidence type="ECO:0000256" key="7">
    <source>
        <dbReference type="RuleBase" id="RU003470"/>
    </source>
</evidence>
<keyword evidence="11" id="KW-1185">Reference proteome</keyword>
<name>A0AA38R1Y3_9PEZI</name>
<dbReference type="PANTHER" id="PTHR10472:SF5">
    <property type="entry name" value="D-AMINOACYL-TRNA DEACYLASE 1"/>
    <property type="match status" value="1"/>
</dbReference>
<feature type="region of interest" description="Disordered" evidence="8">
    <location>
        <begin position="462"/>
        <end position="483"/>
    </location>
</feature>
<dbReference type="Pfam" id="PF08530">
    <property type="entry name" value="PepX_C"/>
    <property type="match status" value="1"/>
</dbReference>
<dbReference type="Proteomes" id="UP001174691">
    <property type="component" value="Unassembled WGS sequence"/>
</dbReference>
<evidence type="ECO:0000256" key="1">
    <source>
        <dbReference type="ARBA" id="ARBA00009673"/>
    </source>
</evidence>
<dbReference type="Gene3D" id="3.40.50.1820">
    <property type="entry name" value="alpha/beta hydrolase"/>
    <property type="match status" value="1"/>
</dbReference>
<comment type="catalytic activity">
    <reaction evidence="5">
        <text>glycyl-tRNA(Ala) + H2O = tRNA(Ala) + glycine + H(+)</text>
        <dbReference type="Rhea" id="RHEA:53744"/>
        <dbReference type="Rhea" id="RHEA-COMP:9657"/>
        <dbReference type="Rhea" id="RHEA-COMP:13640"/>
        <dbReference type="ChEBI" id="CHEBI:15377"/>
        <dbReference type="ChEBI" id="CHEBI:15378"/>
        <dbReference type="ChEBI" id="CHEBI:57305"/>
        <dbReference type="ChEBI" id="CHEBI:78442"/>
        <dbReference type="ChEBI" id="CHEBI:78522"/>
        <dbReference type="EC" id="3.1.1.96"/>
    </reaction>
</comment>
<dbReference type="InterPro" id="IPR008979">
    <property type="entry name" value="Galactose-bd-like_sf"/>
</dbReference>
<dbReference type="InterPro" id="IPR003732">
    <property type="entry name" value="Daa-tRNA_deacyls_DTD"/>
</dbReference>
<dbReference type="Pfam" id="PF02129">
    <property type="entry name" value="Peptidase_S15"/>
    <property type="match status" value="1"/>
</dbReference>
<comment type="catalytic activity">
    <reaction evidence="6">
        <text>a D-aminoacyl-tRNA + H2O = a tRNA + a D-alpha-amino acid + H(+)</text>
        <dbReference type="Rhea" id="RHEA:13953"/>
        <dbReference type="Rhea" id="RHEA-COMP:10123"/>
        <dbReference type="Rhea" id="RHEA-COMP:10124"/>
        <dbReference type="ChEBI" id="CHEBI:15377"/>
        <dbReference type="ChEBI" id="CHEBI:15378"/>
        <dbReference type="ChEBI" id="CHEBI:59871"/>
        <dbReference type="ChEBI" id="CHEBI:78442"/>
        <dbReference type="ChEBI" id="CHEBI:79333"/>
        <dbReference type="EC" id="3.1.1.96"/>
    </reaction>
</comment>
<evidence type="ECO:0000256" key="6">
    <source>
        <dbReference type="ARBA" id="ARBA00048018"/>
    </source>
</evidence>
<dbReference type="SUPFAM" id="SSF49785">
    <property type="entry name" value="Galactose-binding domain-like"/>
    <property type="match status" value="1"/>
</dbReference>
<dbReference type="GO" id="GO:0051500">
    <property type="term" value="F:D-tyrosyl-tRNA(Tyr) deacylase activity"/>
    <property type="evidence" value="ECO:0007669"/>
    <property type="project" value="TreeGrafter"/>
</dbReference>
<keyword evidence="7" id="KW-0820">tRNA-binding</keyword>
<dbReference type="GO" id="GO:0000049">
    <property type="term" value="F:tRNA binding"/>
    <property type="evidence" value="ECO:0007669"/>
    <property type="project" value="UniProtKB-KW"/>
</dbReference>
<evidence type="ECO:0000256" key="2">
    <source>
        <dbReference type="ARBA" id="ARBA00013056"/>
    </source>
</evidence>
<dbReference type="EMBL" id="JANBVN010000316">
    <property type="protein sequence ID" value="KAJ9129651.1"/>
    <property type="molecule type" value="Genomic_DNA"/>
</dbReference>
<evidence type="ECO:0000259" key="9">
    <source>
        <dbReference type="SMART" id="SM00939"/>
    </source>
</evidence>
<dbReference type="GO" id="GO:0008239">
    <property type="term" value="F:dipeptidyl-peptidase activity"/>
    <property type="evidence" value="ECO:0007669"/>
    <property type="project" value="InterPro"/>
</dbReference>
<evidence type="ECO:0000256" key="5">
    <source>
        <dbReference type="ARBA" id="ARBA00047676"/>
    </source>
</evidence>
<comment type="caution">
    <text evidence="10">The sequence shown here is derived from an EMBL/GenBank/DDBJ whole genome shotgun (WGS) entry which is preliminary data.</text>
</comment>
<accession>A0AA38R1Y3</accession>
<dbReference type="InterPro" id="IPR023509">
    <property type="entry name" value="DTD-like_sf"/>
</dbReference>
<dbReference type="Gene3D" id="3.50.80.10">
    <property type="entry name" value="D-tyrosyl-tRNA(Tyr) deacylase"/>
    <property type="match status" value="1"/>
</dbReference>
<comment type="subcellular location">
    <subcellularLocation>
        <location evidence="7">Cytoplasm</location>
    </subcellularLocation>
</comment>
<dbReference type="NCBIfam" id="TIGR00256">
    <property type="entry name" value="D-aminoacyl-tRNA deacylase"/>
    <property type="match status" value="1"/>
</dbReference>
<evidence type="ECO:0000256" key="4">
    <source>
        <dbReference type="ARBA" id="ARBA00022801"/>
    </source>
</evidence>
<dbReference type="InterPro" id="IPR029058">
    <property type="entry name" value="AB_hydrolase_fold"/>
</dbReference>
<dbReference type="NCBIfam" id="TIGR00976">
    <property type="entry name" value="CocE_NonD"/>
    <property type="match status" value="1"/>
</dbReference>
<dbReference type="InterPro" id="IPR000383">
    <property type="entry name" value="Xaa-Pro-like_dom"/>
</dbReference>
<dbReference type="SUPFAM" id="SSF53474">
    <property type="entry name" value="alpha/beta-Hydrolases"/>
    <property type="match status" value="1"/>
</dbReference>